<dbReference type="Gene3D" id="2.60.120.620">
    <property type="entry name" value="q2cbj1_9rhob like domain"/>
    <property type="match status" value="1"/>
</dbReference>
<keyword evidence="4" id="KW-0560">Oxidoreductase</keyword>
<name>A0ABR2UG47_9PEZI</name>
<keyword evidence="5" id="KW-0408">Iron</keyword>
<evidence type="ECO:0000256" key="2">
    <source>
        <dbReference type="ARBA" id="ARBA00022723"/>
    </source>
</evidence>
<keyword evidence="3" id="KW-0223">Dioxygenase</keyword>
<feature type="chain" id="PRO_5046932400" description="Fe2OG dioxygenase domain-containing protein" evidence="6">
    <location>
        <begin position="26"/>
        <end position="303"/>
    </location>
</feature>
<evidence type="ECO:0000313" key="8">
    <source>
        <dbReference type="EMBL" id="KAK9413600.1"/>
    </source>
</evidence>
<comment type="caution">
    <text evidence="8">The sequence shown here is derived from an EMBL/GenBank/DDBJ whole genome shotgun (WGS) entry which is preliminary data.</text>
</comment>
<dbReference type="InterPro" id="IPR045054">
    <property type="entry name" value="P4HA-like"/>
</dbReference>
<keyword evidence="2" id="KW-0479">Metal-binding</keyword>
<accession>A0ABR2UG47</accession>
<evidence type="ECO:0000313" key="9">
    <source>
        <dbReference type="Proteomes" id="UP001408356"/>
    </source>
</evidence>
<gene>
    <name evidence="8" type="ORF">SUNI508_11809</name>
</gene>
<evidence type="ECO:0000256" key="3">
    <source>
        <dbReference type="ARBA" id="ARBA00022964"/>
    </source>
</evidence>
<dbReference type="Proteomes" id="UP001408356">
    <property type="component" value="Unassembled WGS sequence"/>
</dbReference>
<evidence type="ECO:0000256" key="5">
    <source>
        <dbReference type="ARBA" id="ARBA00023004"/>
    </source>
</evidence>
<keyword evidence="6" id="KW-0732">Signal</keyword>
<feature type="signal peptide" evidence="6">
    <location>
        <begin position="1"/>
        <end position="25"/>
    </location>
</feature>
<keyword evidence="9" id="KW-1185">Reference proteome</keyword>
<dbReference type="PANTHER" id="PTHR10869">
    <property type="entry name" value="PROLYL 4-HYDROXYLASE ALPHA SUBUNIT"/>
    <property type="match status" value="1"/>
</dbReference>
<dbReference type="Pfam" id="PF13640">
    <property type="entry name" value="2OG-FeII_Oxy_3"/>
    <property type="match status" value="1"/>
</dbReference>
<evidence type="ECO:0000256" key="6">
    <source>
        <dbReference type="SAM" id="SignalP"/>
    </source>
</evidence>
<sequence length="303" mass="33209">MSHNTRTSWLLPIVALLTGLLLSDTLTTTFHNVKASLSSVISKPPAQSSSKSPSHLSTAFTLPASYSCNLEYTLELLSFDPLVFYVNNFMSEDEVNHVLEISKDEWRVACVAYSNDGVASSQRAPDEFEAEVASFSPEDPVAKCLSSRMVSLLGNIQHEATEAIRLVKYSPGDRFRLHTDRYETSVQPGVFDAQYGLTYGGKPHNRLLSSMVYLEDNCTGGETYFPDVAGVGPHADGTKFSRGETGGLLVKPKRGNAVFWNNFHLNGTGDDRLFHASLPVKSGTKVGLNMLSVYFPHLPMVGH</sequence>
<reference evidence="8 9" key="1">
    <citation type="journal article" date="2024" name="J. Plant Pathol.">
        <title>Sequence and assembly of the genome of Seiridium unicorne, isolate CBS 538.82, causal agent of cypress canker disease.</title>
        <authorList>
            <person name="Scali E."/>
            <person name="Rocca G.D."/>
            <person name="Danti R."/>
            <person name="Garbelotto M."/>
            <person name="Barberini S."/>
            <person name="Baroncelli R."/>
            <person name="Emiliani G."/>
        </authorList>
    </citation>
    <scope>NUCLEOTIDE SEQUENCE [LARGE SCALE GENOMIC DNA]</scope>
    <source>
        <strain evidence="8 9">BM-138-508</strain>
    </source>
</reference>
<dbReference type="SMART" id="SM00702">
    <property type="entry name" value="P4Hc"/>
    <property type="match status" value="1"/>
</dbReference>
<evidence type="ECO:0000256" key="4">
    <source>
        <dbReference type="ARBA" id="ARBA00023002"/>
    </source>
</evidence>
<dbReference type="InterPro" id="IPR044862">
    <property type="entry name" value="Pro_4_hyd_alph_FE2OG_OXY"/>
</dbReference>
<evidence type="ECO:0000259" key="7">
    <source>
        <dbReference type="PROSITE" id="PS51471"/>
    </source>
</evidence>
<evidence type="ECO:0000256" key="1">
    <source>
        <dbReference type="ARBA" id="ARBA00001961"/>
    </source>
</evidence>
<protein>
    <recommendedName>
        <fullName evidence="7">Fe2OG dioxygenase domain-containing protein</fullName>
    </recommendedName>
</protein>
<comment type="cofactor">
    <cofactor evidence="1">
        <name>L-ascorbate</name>
        <dbReference type="ChEBI" id="CHEBI:38290"/>
    </cofactor>
</comment>
<dbReference type="EMBL" id="JARVKF010000437">
    <property type="protein sequence ID" value="KAK9413600.1"/>
    <property type="molecule type" value="Genomic_DNA"/>
</dbReference>
<dbReference type="InterPro" id="IPR006620">
    <property type="entry name" value="Pro_4_hyd_alph"/>
</dbReference>
<proteinExistence type="predicted"/>
<feature type="domain" description="Fe2OG dioxygenase" evidence="7">
    <location>
        <begin position="159"/>
        <end position="298"/>
    </location>
</feature>
<dbReference type="PROSITE" id="PS51471">
    <property type="entry name" value="FE2OG_OXY"/>
    <property type="match status" value="1"/>
</dbReference>
<dbReference type="PANTHER" id="PTHR10869:SF246">
    <property type="entry name" value="TRANSMEMBRANE PROLYL 4-HYDROXYLASE"/>
    <property type="match status" value="1"/>
</dbReference>
<dbReference type="InterPro" id="IPR005123">
    <property type="entry name" value="Oxoglu/Fe-dep_dioxygenase_dom"/>
</dbReference>
<organism evidence="8 9">
    <name type="scientific">Seiridium unicorne</name>
    <dbReference type="NCBI Taxonomy" id="138068"/>
    <lineage>
        <taxon>Eukaryota</taxon>
        <taxon>Fungi</taxon>
        <taxon>Dikarya</taxon>
        <taxon>Ascomycota</taxon>
        <taxon>Pezizomycotina</taxon>
        <taxon>Sordariomycetes</taxon>
        <taxon>Xylariomycetidae</taxon>
        <taxon>Amphisphaeriales</taxon>
        <taxon>Sporocadaceae</taxon>
        <taxon>Seiridium</taxon>
    </lineage>
</organism>